<dbReference type="PATRIC" id="fig|1227456.3.peg.3649"/>
<dbReference type="OrthoDB" id="383593at2157"/>
<feature type="compositionally biased region" description="Basic and acidic residues" evidence="1">
    <location>
        <begin position="18"/>
        <end position="39"/>
    </location>
</feature>
<protein>
    <submittedName>
        <fullName evidence="2">Uncharacterized protein</fullName>
    </submittedName>
</protein>
<organism evidence="2 3">
    <name type="scientific">Halococcus salifodinae DSM 8989</name>
    <dbReference type="NCBI Taxonomy" id="1227456"/>
    <lineage>
        <taxon>Archaea</taxon>
        <taxon>Methanobacteriati</taxon>
        <taxon>Methanobacteriota</taxon>
        <taxon>Stenosarchaea group</taxon>
        <taxon>Halobacteria</taxon>
        <taxon>Halobacteriales</taxon>
        <taxon>Halococcaceae</taxon>
        <taxon>Halococcus</taxon>
    </lineage>
</organism>
<feature type="compositionally biased region" description="Low complexity" evidence="1">
    <location>
        <begin position="116"/>
        <end position="138"/>
    </location>
</feature>
<feature type="compositionally biased region" description="Basic and acidic residues" evidence="1">
    <location>
        <begin position="71"/>
        <end position="88"/>
    </location>
</feature>
<evidence type="ECO:0000313" key="2">
    <source>
        <dbReference type="EMBL" id="EMA49172.1"/>
    </source>
</evidence>
<feature type="compositionally biased region" description="Polar residues" evidence="1">
    <location>
        <begin position="40"/>
        <end position="50"/>
    </location>
</feature>
<reference evidence="2 3" key="1">
    <citation type="journal article" date="2014" name="PLoS Genet.">
        <title>Phylogenetically driven sequencing of extremely halophilic archaea reveals strategies for static and dynamic osmo-response.</title>
        <authorList>
            <person name="Becker E.A."/>
            <person name="Seitzer P.M."/>
            <person name="Tritt A."/>
            <person name="Larsen D."/>
            <person name="Krusor M."/>
            <person name="Yao A.I."/>
            <person name="Wu D."/>
            <person name="Madern D."/>
            <person name="Eisen J.A."/>
            <person name="Darling A.E."/>
            <person name="Facciotti M.T."/>
        </authorList>
    </citation>
    <scope>NUCLEOTIDE SEQUENCE [LARGE SCALE GENOMIC DNA]</scope>
    <source>
        <strain evidence="2 3">DSM 8989</strain>
    </source>
</reference>
<dbReference type="Proteomes" id="UP000011625">
    <property type="component" value="Unassembled WGS sequence"/>
</dbReference>
<proteinExistence type="predicted"/>
<dbReference type="AlphaFoldDB" id="M0MTV9"/>
<comment type="caution">
    <text evidence="2">The sequence shown here is derived from an EMBL/GenBank/DDBJ whole genome shotgun (WGS) entry which is preliminary data.</text>
</comment>
<name>M0MTV9_9EURY</name>
<accession>M0MTV9</accession>
<gene>
    <name evidence="2" type="ORF">C450_17953</name>
</gene>
<feature type="compositionally biased region" description="Polar residues" evidence="1">
    <location>
        <begin position="147"/>
        <end position="161"/>
    </location>
</feature>
<feature type="compositionally biased region" description="Low complexity" evidence="1">
    <location>
        <begin position="166"/>
        <end position="180"/>
    </location>
</feature>
<feature type="region of interest" description="Disordered" evidence="1">
    <location>
        <begin position="1"/>
        <end position="208"/>
    </location>
</feature>
<dbReference type="RefSeq" id="WP_005045676.1">
    <property type="nucleotide sequence ID" value="NZ_AOME01000079.1"/>
</dbReference>
<feature type="region of interest" description="Disordered" evidence="1">
    <location>
        <begin position="240"/>
        <end position="263"/>
    </location>
</feature>
<evidence type="ECO:0000256" key="1">
    <source>
        <dbReference type="SAM" id="MobiDB-lite"/>
    </source>
</evidence>
<dbReference type="STRING" id="1227456.C450_17953"/>
<dbReference type="EMBL" id="AOME01000079">
    <property type="protein sequence ID" value="EMA49172.1"/>
    <property type="molecule type" value="Genomic_DNA"/>
</dbReference>
<keyword evidence="3" id="KW-1185">Reference proteome</keyword>
<evidence type="ECO:0000313" key="3">
    <source>
        <dbReference type="Proteomes" id="UP000011625"/>
    </source>
</evidence>
<sequence length="263" mass="26493">MEFTEKLLGDGETTTNRTTDEGTASRERTDGTGTARDDSAGTTESPTNDAARSDTFAFRDSGGAADSVETATKDDSEHRNDDGPRDDVAADLGTEDSGRAKRGKPGRNDGTSAPQDDVAADIGVDGAAVAGADTTADAQRTGAADASSGTAETGANDVSSGETGGDSETATATSAPASDGSDPEPDGATDDRTRAATGSTDEDVAAPMDGRILHIAAAQSITVTDERAVRIDGARDVSLVAEPETDPQNEHAPETAATVGSRT</sequence>